<keyword evidence="15" id="KW-1185">Reference proteome</keyword>
<evidence type="ECO:0000256" key="10">
    <source>
        <dbReference type="ARBA" id="ARBA00023136"/>
    </source>
</evidence>
<accession>A0A7D9DUT0</accession>
<gene>
    <name evidence="14" type="ORF">PACLA_8A074147</name>
</gene>
<evidence type="ECO:0000256" key="1">
    <source>
        <dbReference type="ARBA" id="ARBA00004141"/>
    </source>
</evidence>
<dbReference type="InterPro" id="IPR001734">
    <property type="entry name" value="Na/solute_symporter"/>
</dbReference>
<dbReference type="Proteomes" id="UP001152795">
    <property type="component" value="Unassembled WGS sequence"/>
</dbReference>
<dbReference type="GO" id="GO:0008292">
    <property type="term" value="P:acetylcholine biosynthetic process"/>
    <property type="evidence" value="ECO:0007669"/>
    <property type="project" value="TreeGrafter"/>
</dbReference>
<evidence type="ECO:0000256" key="9">
    <source>
        <dbReference type="ARBA" id="ARBA00023065"/>
    </source>
</evidence>
<keyword evidence="11" id="KW-0325">Glycoprotein</keyword>
<organism evidence="14 15">
    <name type="scientific">Paramuricea clavata</name>
    <name type="common">Red gorgonian</name>
    <name type="synonym">Violescent sea-whip</name>
    <dbReference type="NCBI Taxonomy" id="317549"/>
    <lineage>
        <taxon>Eukaryota</taxon>
        <taxon>Metazoa</taxon>
        <taxon>Cnidaria</taxon>
        <taxon>Anthozoa</taxon>
        <taxon>Octocorallia</taxon>
        <taxon>Malacalcyonacea</taxon>
        <taxon>Plexauridae</taxon>
        <taxon>Paramuricea</taxon>
    </lineage>
</organism>
<evidence type="ECO:0000256" key="4">
    <source>
        <dbReference type="ARBA" id="ARBA00022692"/>
    </source>
</evidence>
<evidence type="ECO:0000256" key="12">
    <source>
        <dbReference type="ARBA" id="ARBA00023201"/>
    </source>
</evidence>
<comment type="subcellular location">
    <subcellularLocation>
        <location evidence="1">Membrane</location>
        <topology evidence="1">Multi-pass membrane protein</topology>
    </subcellularLocation>
</comment>
<evidence type="ECO:0000256" key="7">
    <source>
        <dbReference type="ARBA" id="ARBA00022989"/>
    </source>
</evidence>
<keyword evidence="3" id="KW-0813">Transport</keyword>
<protein>
    <submittedName>
        <fullName evidence="14">High-affinity choline transporter 1-like</fullName>
    </submittedName>
</protein>
<evidence type="ECO:0000256" key="3">
    <source>
        <dbReference type="ARBA" id="ARBA00022448"/>
    </source>
</evidence>
<dbReference type="PANTHER" id="PTHR45897">
    <property type="entry name" value="HIGH-AFFINITY CHOLINE TRANSPORTER 1"/>
    <property type="match status" value="1"/>
</dbReference>
<proteinExistence type="inferred from homology"/>
<dbReference type="GO" id="GO:0005307">
    <property type="term" value="F:choline:sodium symporter activity"/>
    <property type="evidence" value="ECO:0007669"/>
    <property type="project" value="TreeGrafter"/>
</dbReference>
<dbReference type="EMBL" id="CACRXK020002221">
    <property type="protein sequence ID" value="CAB3993264.1"/>
    <property type="molecule type" value="Genomic_DNA"/>
</dbReference>
<dbReference type="InterPro" id="IPR038377">
    <property type="entry name" value="Na/Glc_symporter_sf"/>
</dbReference>
<dbReference type="PROSITE" id="PS50283">
    <property type="entry name" value="NA_SOLUT_SYMP_3"/>
    <property type="match status" value="1"/>
</dbReference>
<name>A0A7D9DUT0_PARCT</name>
<evidence type="ECO:0000313" key="14">
    <source>
        <dbReference type="EMBL" id="CAB3993264.1"/>
    </source>
</evidence>
<sequence>MALNVLGLVGIIVFYLLILGVGLWAAFKRKRSSNSDELCEGGDKPTESEDVMLAGRDIGLFVGAMTMTATWVGGGYINGTAEKAYSQGLVWVQAPWCYSLSLTLGGLLFAEKMRAKKYVTMLDPFQDKYGSTMGGFLYIPAFLGDIFWSAAILAALGASISVVIDIDTTTSIIVSGAIAVSYTLVGGLYSVVYTDVVQLICIFIGLWLAVPFAMSNDAVDPISEHKETWVGHWEMKKTGKWLDYVLFLTFGGIPWQAYFQRVLSCRTTKHAKYLSFAASFGCFIAAIPALLIGAVGASANWNMTDYADLTPNGTLKEEDASRILPLVLQYLTPSAVSSDLLVLSRLLLCPRLIHQLSRLALCFPEISTNLSSDQRRPREKWCGLSVFQSLEWVSSQLSWP</sequence>
<dbReference type="GO" id="GO:0005886">
    <property type="term" value="C:plasma membrane"/>
    <property type="evidence" value="ECO:0007669"/>
    <property type="project" value="TreeGrafter"/>
</dbReference>
<evidence type="ECO:0000256" key="8">
    <source>
        <dbReference type="ARBA" id="ARBA00023053"/>
    </source>
</evidence>
<dbReference type="AlphaFoldDB" id="A0A7D9DUT0"/>
<dbReference type="Gene3D" id="1.20.1730.10">
    <property type="entry name" value="Sodium/glucose cotransporter"/>
    <property type="match status" value="1"/>
</dbReference>
<keyword evidence="12" id="KW-0739">Sodium transport</keyword>
<evidence type="ECO:0000256" key="5">
    <source>
        <dbReference type="ARBA" id="ARBA00022847"/>
    </source>
</evidence>
<dbReference type="PANTHER" id="PTHR45897:SF4">
    <property type="entry name" value="HIGH-AFFINITY CHOLINE TRANSPORTER 1"/>
    <property type="match status" value="1"/>
</dbReference>
<keyword evidence="8" id="KW-0915">Sodium</keyword>
<dbReference type="OrthoDB" id="546820at2759"/>
<reference evidence="14" key="1">
    <citation type="submission" date="2020-04" db="EMBL/GenBank/DDBJ databases">
        <authorList>
            <person name="Alioto T."/>
            <person name="Alioto T."/>
            <person name="Gomez Garrido J."/>
        </authorList>
    </citation>
    <scope>NUCLEOTIDE SEQUENCE</scope>
    <source>
        <strain evidence="14">A484AB</strain>
    </source>
</reference>
<keyword evidence="5" id="KW-0769">Symport</keyword>
<comment type="similarity">
    <text evidence="2 13">Belongs to the sodium:solute symporter (SSF) (TC 2.A.21) family.</text>
</comment>
<comment type="caution">
    <text evidence="14">The sequence shown here is derived from an EMBL/GenBank/DDBJ whole genome shotgun (WGS) entry which is preliminary data.</text>
</comment>
<keyword evidence="10" id="KW-0472">Membrane</keyword>
<evidence type="ECO:0000256" key="6">
    <source>
        <dbReference type="ARBA" id="ARBA00022979"/>
    </source>
</evidence>
<keyword evidence="6" id="KW-0530">Neurotransmitter biosynthesis</keyword>
<evidence type="ECO:0000256" key="2">
    <source>
        <dbReference type="ARBA" id="ARBA00006434"/>
    </source>
</evidence>
<keyword evidence="7" id="KW-1133">Transmembrane helix</keyword>
<dbReference type="Pfam" id="PF00474">
    <property type="entry name" value="SSF"/>
    <property type="match status" value="1"/>
</dbReference>
<dbReference type="CDD" id="cd11474">
    <property type="entry name" value="SLC5sbd_CHT"/>
    <property type="match status" value="1"/>
</dbReference>
<keyword evidence="9" id="KW-0406">Ion transport</keyword>
<keyword evidence="4" id="KW-0812">Transmembrane</keyword>
<evidence type="ECO:0000256" key="11">
    <source>
        <dbReference type="ARBA" id="ARBA00023180"/>
    </source>
</evidence>
<evidence type="ECO:0000313" key="15">
    <source>
        <dbReference type="Proteomes" id="UP001152795"/>
    </source>
</evidence>
<evidence type="ECO:0000256" key="13">
    <source>
        <dbReference type="RuleBase" id="RU362091"/>
    </source>
</evidence>
<dbReference type="InterPro" id="IPR052244">
    <property type="entry name" value="Choline_transporter"/>
</dbReference>